<dbReference type="GO" id="GO:0160147">
    <property type="term" value="F:tRNA pseudouridine(38-40) synthase activity"/>
    <property type="evidence" value="ECO:0007669"/>
    <property type="project" value="UniProtKB-EC"/>
</dbReference>
<dbReference type="GO" id="GO:0003723">
    <property type="term" value="F:RNA binding"/>
    <property type="evidence" value="ECO:0007669"/>
    <property type="project" value="InterPro"/>
</dbReference>
<dbReference type="PANTHER" id="PTHR11142">
    <property type="entry name" value="PSEUDOURIDYLATE SYNTHASE"/>
    <property type="match status" value="1"/>
</dbReference>
<feature type="active site" description="Nucleophile" evidence="4 5">
    <location>
        <position position="52"/>
    </location>
</feature>
<evidence type="ECO:0000313" key="10">
    <source>
        <dbReference type="Proteomes" id="UP000777265"/>
    </source>
</evidence>
<dbReference type="EC" id="5.4.99.12" evidence="4"/>
<feature type="domain" description="Pseudouridine synthase I TruA alpha/beta" evidence="8">
    <location>
        <begin position="8"/>
        <end position="104"/>
    </location>
</feature>
<dbReference type="Gene3D" id="3.30.70.580">
    <property type="entry name" value="Pseudouridine synthase I, catalytic domain, N-terminal subdomain"/>
    <property type="match status" value="1"/>
</dbReference>
<dbReference type="InterPro" id="IPR020095">
    <property type="entry name" value="PsdUridine_synth_TruA_C"/>
</dbReference>
<protein>
    <recommendedName>
        <fullName evidence="4">tRNA pseudouridine synthase A</fullName>
        <ecNumber evidence="4">5.4.99.12</ecNumber>
    </recommendedName>
    <alternativeName>
        <fullName evidence="4">tRNA pseudouridine(38-40) synthase</fullName>
    </alternativeName>
    <alternativeName>
        <fullName evidence="4">tRNA pseudouridylate synthase I</fullName>
    </alternativeName>
    <alternativeName>
        <fullName evidence="4">tRNA-uridine isomerase I</fullName>
    </alternativeName>
</protein>
<evidence type="ECO:0000256" key="7">
    <source>
        <dbReference type="RuleBase" id="RU003792"/>
    </source>
</evidence>
<keyword evidence="3 4" id="KW-0413">Isomerase</keyword>
<dbReference type="AlphaFoldDB" id="A0A971M165"/>
<evidence type="ECO:0000259" key="8">
    <source>
        <dbReference type="Pfam" id="PF01416"/>
    </source>
</evidence>
<evidence type="ECO:0000256" key="6">
    <source>
        <dbReference type="PIRSR" id="PIRSR001430-2"/>
    </source>
</evidence>
<dbReference type="Gene3D" id="3.30.70.660">
    <property type="entry name" value="Pseudouridine synthase I, catalytic domain, C-terminal subdomain"/>
    <property type="match status" value="1"/>
</dbReference>
<dbReference type="InterPro" id="IPR020103">
    <property type="entry name" value="PsdUridine_synth_cat_dom_sf"/>
</dbReference>
<reference evidence="9" key="1">
    <citation type="journal article" date="2020" name="Biotechnol. Biofuels">
        <title>New insights from the biogas microbiome by comprehensive genome-resolved metagenomics of nearly 1600 species originating from multiple anaerobic digesters.</title>
        <authorList>
            <person name="Campanaro S."/>
            <person name="Treu L."/>
            <person name="Rodriguez-R L.M."/>
            <person name="Kovalovszki A."/>
            <person name="Ziels R.M."/>
            <person name="Maus I."/>
            <person name="Zhu X."/>
            <person name="Kougias P.G."/>
            <person name="Basile A."/>
            <person name="Luo G."/>
            <person name="Schluter A."/>
            <person name="Konstantinidis K.T."/>
            <person name="Angelidaki I."/>
        </authorList>
    </citation>
    <scope>NUCLEOTIDE SEQUENCE</scope>
    <source>
        <strain evidence="9">AS06rmzACSIP_7</strain>
    </source>
</reference>
<dbReference type="GO" id="GO:0031119">
    <property type="term" value="P:tRNA pseudouridine synthesis"/>
    <property type="evidence" value="ECO:0007669"/>
    <property type="project" value="UniProtKB-UniRule"/>
</dbReference>
<comment type="similarity">
    <text evidence="1 4 7">Belongs to the tRNA pseudouridine synthase TruA family.</text>
</comment>
<sequence>MRNIVLTIAYDGTSYHGWQYQPNGITVEQVVRQAVERILDHKAKIYAAGRTDAGVHAQGQVVNFFTEKPIDLSNLARGLNSMLPGDIRVRGASEADPSFHARYSARSKTYVYCVLNSLHDSPFHTRYVWHVPRTLEVVKMDKAMKLITGEHDFSAFKKKEEVYHSSVRNVMRARVKRRGDLVYFVIEATGFLRYMVRNIVGTFMLIGLGKITANDLRSILESKDREQAGPTAPAKGLCLQRIAY</sequence>
<evidence type="ECO:0000256" key="1">
    <source>
        <dbReference type="ARBA" id="ARBA00009375"/>
    </source>
</evidence>
<dbReference type="PIRSF" id="PIRSF001430">
    <property type="entry name" value="tRNA_psdUrid_synth"/>
    <property type="match status" value="1"/>
</dbReference>
<comment type="subunit">
    <text evidence="4">Homodimer.</text>
</comment>
<name>A0A971M165_9BACT</name>
<evidence type="ECO:0000313" key="9">
    <source>
        <dbReference type="EMBL" id="NLW33940.1"/>
    </source>
</evidence>
<dbReference type="InterPro" id="IPR020097">
    <property type="entry name" value="PsdUridine_synth_TruA_a/b_dom"/>
</dbReference>
<feature type="domain" description="Pseudouridine synthase I TruA alpha/beta" evidence="8">
    <location>
        <begin position="143"/>
        <end position="244"/>
    </location>
</feature>
<dbReference type="Pfam" id="PF01416">
    <property type="entry name" value="PseudoU_synth_1"/>
    <property type="match status" value="2"/>
</dbReference>
<comment type="function">
    <text evidence="4">Formation of pseudouridine at positions 38, 39 and 40 in the anticodon stem and loop of transfer RNAs.</text>
</comment>
<gene>
    <name evidence="4 9" type="primary">truA</name>
    <name evidence="9" type="ORF">GXY80_00460</name>
</gene>
<dbReference type="InterPro" id="IPR001406">
    <property type="entry name" value="PsdUridine_synth_TruA"/>
</dbReference>
<evidence type="ECO:0000256" key="4">
    <source>
        <dbReference type="HAMAP-Rule" id="MF_00171"/>
    </source>
</evidence>
<dbReference type="EMBL" id="JAAYEE010000008">
    <property type="protein sequence ID" value="NLW33940.1"/>
    <property type="molecule type" value="Genomic_DNA"/>
</dbReference>
<evidence type="ECO:0000256" key="5">
    <source>
        <dbReference type="PIRSR" id="PIRSR001430-1"/>
    </source>
</evidence>
<dbReference type="SUPFAM" id="SSF55120">
    <property type="entry name" value="Pseudouridine synthase"/>
    <property type="match status" value="1"/>
</dbReference>
<dbReference type="FunFam" id="3.30.70.580:FF:000001">
    <property type="entry name" value="tRNA pseudouridine synthase A"/>
    <property type="match status" value="1"/>
</dbReference>
<dbReference type="InterPro" id="IPR020094">
    <property type="entry name" value="TruA/RsuA/RluB/E/F_N"/>
</dbReference>
<keyword evidence="2 4" id="KW-0819">tRNA processing</keyword>
<comment type="caution">
    <text evidence="9">The sequence shown here is derived from an EMBL/GenBank/DDBJ whole genome shotgun (WGS) entry which is preliminary data.</text>
</comment>
<dbReference type="Proteomes" id="UP000777265">
    <property type="component" value="Unassembled WGS sequence"/>
</dbReference>
<dbReference type="NCBIfam" id="TIGR00071">
    <property type="entry name" value="hisT_truA"/>
    <property type="match status" value="1"/>
</dbReference>
<organism evidence="9 10">
    <name type="scientific">Syntrophorhabdus aromaticivorans</name>
    <dbReference type="NCBI Taxonomy" id="328301"/>
    <lineage>
        <taxon>Bacteria</taxon>
        <taxon>Pseudomonadati</taxon>
        <taxon>Thermodesulfobacteriota</taxon>
        <taxon>Syntrophorhabdia</taxon>
        <taxon>Syntrophorhabdales</taxon>
        <taxon>Syntrophorhabdaceae</taxon>
        <taxon>Syntrophorhabdus</taxon>
    </lineage>
</organism>
<dbReference type="HAMAP" id="MF_00171">
    <property type="entry name" value="TruA"/>
    <property type="match status" value="1"/>
</dbReference>
<evidence type="ECO:0000256" key="2">
    <source>
        <dbReference type="ARBA" id="ARBA00022694"/>
    </source>
</evidence>
<dbReference type="PANTHER" id="PTHR11142:SF0">
    <property type="entry name" value="TRNA PSEUDOURIDINE SYNTHASE-LIKE 1"/>
    <property type="match status" value="1"/>
</dbReference>
<comment type="catalytic activity">
    <reaction evidence="4 7">
        <text>uridine(38/39/40) in tRNA = pseudouridine(38/39/40) in tRNA</text>
        <dbReference type="Rhea" id="RHEA:22376"/>
        <dbReference type="Rhea" id="RHEA-COMP:10085"/>
        <dbReference type="Rhea" id="RHEA-COMP:10087"/>
        <dbReference type="ChEBI" id="CHEBI:65314"/>
        <dbReference type="ChEBI" id="CHEBI:65315"/>
        <dbReference type="EC" id="5.4.99.12"/>
    </reaction>
</comment>
<comment type="caution">
    <text evidence="4">Lacks conserved residue(s) required for the propagation of feature annotation.</text>
</comment>
<evidence type="ECO:0000256" key="3">
    <source>
        <dbReference type="ARBA" id="ARBA00023235"/>
    </source>
</evidence>
<feature type="binding site" evidence="4 6">
    <location>
        <position position="110"/>
    </location>
    <ligand>
        <name>substrate</name>
    </ligand>
</feature>
<dbReference type="CDD" id="cd02570">
    <property type="entry name" value="PseudoU_synth_EcTruA"/>
    <property type="match status" value="1"/>
</dbReference>
<proteinExistence type="inferred from homology"/>
<accession>A0A971M165</accession>
<reference evidence="9" key="2">
    <citation type="submission" date="2020-01" db="EMBL/GenBank/DDBJ databases">
        <authorList>
            <person name="Campanaro S."/>
        </authorList>
    </citation>
    <scope>NUCLEOTIDE SEQUENCE</scope>
    <source>
        <strain evidence="9">AS06rmzACSIP_7</strain>
    </source>
</reference>